<accession>A0A8W8J8T6</accession>
<feature type="domain" description="Myb/SANT-like DNA-binding" evidence="2">
    <location>
        <begin position="6"/>
        <end position="52"/>
    </location>
</feature>
<evidence type="ECO:0000256" key="1">
    <source>
        <dbReference type="SAM" id="MobiDB-lite"/>
    </source>
</evidence>
<keyword evidence="4" id="KW-1185">Reference proteome</keyword>
<evidence type="ECO:0000259" key="2">
    <source>
        <dbReference type="Pfam" id="PF13873"/>
    </source>
</evidence>
<feature type="compositionally biased region" description="Polar residues" evidence="1">
    <location>
        <begin position="102"/>
        <end position="111"/>
    </location>
</feature>
<proteinExistence type="predicted"/>
<sequence>MDKQKRKPNWSTDELEALAQGVSANIKTIRGKFSPGLTNSQKTQCWQQIAEREFHKRLDKQIEQEEPDVEIPVTNSDDSDEEDSYFKVMHCDQNEDIEEETVNTASDTEQPTVLPRRSTRATAGKHSNPNRLPKSTVSVQRTVIQNKNFQELSDAVVNLGTALATKLNEAWKQY</sequence>
<feature type="region of interest" description="Disordered" evidence="1">
    <location>
        <begin position="96"/>
        <end position="135"/>
    </location>
</feature>
<dbReference type="Pfam" id="PF13873">
    <property type="entry name" value="Myb_DNA-bind_5"/>
    <property type="match status" value="1"/>
</dbReference>
<dbReference type="EnsemblMetazoa" id="G17633.1">
    <property type="protein sequence ID" value="G17633.1:cds"/>
    <property type="gene ID" value="G17633"/>
</dbReference>
<dbReference type="Proteomes" id="UP000005408">
    <property type="component" value="Unassembled WGS sequence"/>
</dbReference>
<organism evidence="3 4">
    <name type="scientific">Magallana gigas</name>
    <name type="common">Pacific oyster</name>
    <name type="synonym">Crassostrea gigas</name>
    <dbReference type="NCBI Taxonomy" id="29159"/>
    <lineage>
        <taxon>Eukaryota</taxon>
        <taxon>Metazoa</taxon>
        <taxon>Spiralia</taxon>
        <taxon>Lophotrochozoa</taxon>
        <taxon>Mollusca</taxon>
        <taxon>Bivalvia</taxon>
        <taxon>Autobranchia</taxon>
        <taxon>Pteriomorphia</taxon>
        <taxon>Ostreida</taxon>
        <taxon>Ostreoidea</taxon>
        <taxon>Ostreidae</taxon>
        <taxon>Magallana</taxon>
    </lineage>
</organism>
<evidence type="ECO:0000313" key="4">
    <source>
        <dbReference type="Proteomes" id="UP000005408"/>
    </source>
</evidence>
<feature type="compositionally biased region" description="Polar residues" evidence="1">
    <location>
        <begin position="125"/>
        <end position="135"/>
    </location>
</feature>
<dbReference type="InterPro" id="IPR028002">
    <property type="entry name" value="Myb_DNA-bind_5"/>
</dbReference>
<name>A0A8W8J8T6_MAGGI</name>
<reference evidence="3" key="1">
    <citation type="submission" date="2022-08" db="UniProtKB">
        <authorList>
            <consortium name="EnsemblMetazoa"/>
        </authorList>
    </citation>
    <scope>IDENTIFICATION</scope>
    <source>
        <strain evidence="3">05x7-T-G4-1.051#20</strain>
    </source>
</reference>
<evidence type="ECO:0000313" key="3">
    <source>
        <dbReference type="EnsemblMetazoa" id="G17633.1:cds"/>
    </source>
</evidence>
<dbReference type="AlphaFoldDB" id="A0A8W8J8T6"/>
<protein>
    <recommendedName>
        <fullName evidence="2">Myb/SANT-like DNA-binding domain-containing protein</fullName>
    </recommendedName>
</protein>